<protein>
    <submittedName>
        <fullName evidence="2">Uncharacterized protein</fullName>
    </submittedName>
</protein>
<dbReference type="EMBL" id="MIJY01000012">
    <property type="protein sequence ID" value="OEG16931.1"/>
    <property type="molecule type" value="Genomic_DNA"/>
</dbReference>
<dbReference type="Proteomes" id="UP000095094">
    <property type="component" value="Unassembled WGS sequence"/>
</dbReference>
<evidence type="ECO:0000313" key="2">
    <source>
        <dbReference type="EMBL" id="OEG16931.1"/>
    </source>
</evidence>
<dbReference type="AlphaFoldDB" id="A0A1E5GW50"/>
<evidence type="ECO:0000256" key="1">
    <source>
        <dbReference type="SAM" id="Coils"/>
    </source>
</evidence>
<keyword evidence="3" id="KW-1185">Reference proteome</keyword>
<name>A0A1E5GW50_9ENTE</name>
<gene>
    <name evidence="2" type="ORF">BCR25_04860</name>
</gene>
<reference evidence="3" key="1">
    <citation type="submission" date="2016-09" db="EMBL/GenBank/DDBJ databases">
        <authorList>
            <person name="Gulvik C.A."/>
        </authorList>
    </citation>
    <scope>NUCLEOTIDE SEQUENCE [LARGE SCALE GENOMIC DNA]</scope>
    <source>
        <strain evidence="3">LMG 8895</strain>
    </source>
</reference>
<dbReference type="OrthoDB" id="2178558at2"/>
<organism evidence="2 3">
    <name type="scientific">Enterococcus termitis</name>
    <dbReference type="NCBI Taxonomy" id="332950"/>
    <lineage>
        <taxon>Bacteria</taxon>
        <taxon>Bacillati</taxon>
        <taxon>Bacillota</taxon>
        <taxon>Bacilli</taxon>
        <taxon>Lactobacillales</taxon>
        <taxon>Enterococcaceae</taxon>
        <taxon>Enterococcus</taxon>
    </lineage>
</organism>
<evidence type="ECO:0000313" key="3">
    <source>
        <dbReference type="Proteomes" id="UP000095094"/>
    </source>
</evidence>
<proteinExistence type="predicted"/>
<accession>A0A1E5GW50</accession>
<feature type="coiled-coil region" evidence="1">
    <location>
        <begin position="131"/>
        <end position="172"/>
    </location>
</feature>
<comment type="caution">
    <text evidence="2">The sequence shown here is derived from an EMBL/GenBank/DDBJ whole genome shotgun (WGS) entry which is preliminary data.</text>
</comment>
<dbReference type="RefSeq" id="WP_069663325.1">
    <property type="nucleotide sequence ID" value="NZ_JBHUJJ010000001.1"/>
</dbReference>
<dbReference type="PATRIC" id="fig|332950.4.peg.1775"/>
<keyword evidence="1" id="KW-0175">Coiled coil</keyword>
<sequence>MNDTEQKFQRHGKKIIKKYILHQKVNPRLLGVEIYNKHIKTPHEAYLSCKLIFQRDIQSLMELEQMAKKIRESWLEEDHELSIKKINIYTSPAYIVLTFTLGFFEPEQVKQLPVFRNYAQELIESYAAILKQEQEAEYKRKEEKMYNALEKFSQLTEKMDVLENRLKKNEAIVLDSGELLKNELTKVSQTLKEQIKMEEYQLVDASNEQEKMEIQNDSQQVEEIRHEHSKEKPKHKRNFILMRTSQYVKTTARIQPKQKEAITEKPEPINSRRKPIPKIELEIIRCFSASKNLNKKKMISKRQFLELKAKVEFIDYLWMLLELEGKEEIIIANELSCRKLIEDLGQFMERVEKITANASIFNYWVYCSQEMLIKLEGYAALKELLSNSLRQIEDITIMNSDKK</sequence>